<keyword evidence="1" id="KW-0732">Signal</keyword>
<evidence type="ECO:0000313" key="3">
    <source>
        <dbReference type="Proteomes" id="UP000297065"/>
    </source>
</evidence>
<name>A0A4P7UJS6_DESDE</name>
<sequence>MFSFLTCRQAAAACSLAALLVLAAAPRYALAQDYGWFSLDLPQGWQAEAPADMAGTWILSLTGPDDAVHVRVLVGKTAGPPDAADVAGLLRAAAGVRDPLRRADSQYVFRGKDALGGDSAGVVGADPEAGLYMAVLCSGEVDRAEALLAALRGGSNPAMRPVRHAARGSLEPRFMPATQ</sequence>
<dbReference type="Proteomes" id="UP000297065">
    <property type="component" value="Chromosome"/>
</dbReference>
<organism evidence="2 3">
    <name type="scientific">Desulfovibrio desulfuricans</name>
    <dbReference type="NCBI Taxonomy" id="876"/>
    <lineage>
        <taxon>Bacteria</taxon>
        <taxon>Pseudomonadati</taxon>
        <taxon>Thermodesulfobacteriota</taxon>
        <taxon>Desulfovibrionia</taxon>
        <taxon>Desulfovibrionales</taxon>
        <taxon>Desulfovibrionaceae</taxon>
        <taxon>Desulfovibrio</taxon>
    </lineage>
</organism>
<dbReference type="EMBL" id="CP036295">
    <property type="protein sequence ID" value="QCC85008.1"/>
    <property type="molecule type" value="Genomic_DNA"/>
</dbReference>
<accession>A0A4P7UJS6</accession>
<evidence type="ECO:0000313" key="2">
    <source>
        <dbReference type="EMBL" id="QCC85008.1"/>
    </source>
</evidence>
<reference evidence="2 3" key="1">
    <citation type="submission" date="2019-02" db="EMBL/GenBank/DDBJ databases">
        <title>Complete Genome Sequence of Desulfovibrio desulfuricans IC1, a Sulfonate Utilizing Anaerobe.</title>
        <authorList>
            <person name="Day L.A."/>
            <person name="De Leon K.B."/>
            <person name="Wall J.D."/>
        </authorList>
    </citation>
    <scope>NUCLEOTIDE SEQUENCE [LARGE SCALE GENOMIC DNA]</scope>
    <source>
        <strain evidence="2 3">IC1</strain>
    </source>
</reference>
<feature type="signal peptide" evidence="1">
    <location>
        <begin position="1"/>
        <end position="31"/>
    </location>
</feature>
<dbReference type="AlphaFoldDB" id="A0A4P7UJS6"/>
<gene>
    <name evidence="2" type="ORF">DDIC_03750</name>
</gene>
<dbReference type="RefSeq" id="WP_136399213.1">
    <property type="nucleotide sequence ID" value="NZ_CP036295.1"/>
</dbReference>
<proteinExistence type="predicted"/>
<protein>
    <submittedName>
        <fullName evidence="2">Uncharacterized protein</fullName>
    </submittedName>
</protein>
<evidence type="ECO:0000256" key="1">
    <source>
        <dbReference type="SAM" id="SignalP"/>
    </source>
</evidence>
<dbReference type="OrthoDB" id="5461156at2"/>
<feature type="chain" id="PRO_5020245177" evidence="1">
    <location>
        <begin position="32"/>
        <end position="179"/>
    </location>
</feature>